<evidence type="ECO:0000313" key="2">
    <source>
        <dbReference type="Proteomes" id="UP000039865"/>
    </source>
</evidence>
<reference evidence="1 2" key="1">
    <citation type="submission" date="2014-06" db="EMBL/GenBank/DDBJ databases">
        <authorList>
            <person name="Swart Estienne"/>
        </authorList>
    </citation>
    <scope>NUCLEOTIDE SEQUENCE [LARGE SCALE GENOMIC DNA]</scope>
    <source>
        <strain evidence="1 2">130c</strain>
    </source>
</reference>
<dbReference type="Proteomes" id="UP000039865">
    <property type="component" value="Unassembled WGS sequence"/>
</dbReference>
<dbReference type="InParanoid" id="A0A078A2M3"/>
<gene>
    <name evidence="1" type="primary">Contig8507.g9076</name>
    <name evidence="1" type="ORF">STYLEM_5073</name>
</gene>
<evidence type="ECO:0000313" key="1">
    <source>
        <dbReference type="EMBL" id="CDW76077.1"/>
    </source>
</evidence>
<name>A0A078A2M3_STYLE</name>
<sequence length="192" mass="22728">MGLKLKIQIGVLVQLSNFIEKKIEDEKIVDQELVEYQKQLSSRAGLQNINTDDKTSKTADKIAIRSRNHFDSSNPYQHQGFTVGGAHITELDKTIKGSKFHQRKFSQDKLKNEQYYFQTKTKTQELYRFSNYDLNNEEIDFSQLEKYQSTIDNNALVWQENEIRNTDTVYQKMNYEAIRNKKDQFKRRTKIV</sequence>
<organism evidence="1 2">
    <name type="scientific">Stylonychia lemnae</name>
    <name type="common">Ciliate</name>
    <dbReference type="NCBI Taxonomy" id="5949"/>
    <lineage>
        <taxon>Eukaryota</taxon>
        <taxon>Sar</taxon>
        <taxon>Alveolata</taxon>
        <taxon>Ciliophora</taxon>
        <taxon>Intramacronucleata</taxon>
        <taxon>Spirotrichea</taxon>
        <taxon>Stichotrichia</taxon>
        <taxon>Sporadotrichida</taxon>
        <taxon>Oxytrichidae</taxon>
        <taxon>Stylonychinae</taxon>
        <taxon>Stylonychia</taxon>
    </lineage>
</organism>
<dbReference type="EMBL" id="CCKQ01004929">
    <property type="protein sequence ID" value="CDW76077.1"/>
    <property type="molecule type" value="Genomic_DNA"/>
</dbReference>
<proteinExistence type="predicted"/>
<accession>A0A078A2M3</accession>
<protein>
    <submittedName>
        <fullName evidence="1">Uncharacterized protein</fullName>
    </submittedName>
</protein>
<keyword evidence="2" id="KW-1185">Reference proteome</keyword>
<dbReference type="AlphaFoldDB" id="A0A078A2M3"/>